<dbReference type="AlphaFoldDB" id="A0A388KJC9"/>
<sequence>MSCSCSLTRSRKSPRGGSLSASSSDSDGMSSSSSCKISILRGWRGGAGCGSQAVFVRLPRGQPQLSGGSPLCGVVALPSPDARIAAVAASVVAGCVLVGSKAVVATADAGSVRSAVGTAPFVDVVGGGTAPAVLVGGSGVGPRIAPAAVPVPAPECACFAEVTPAGFVGFVAAASPQLVVAVGGVGSMSGVASVVVAGDAASPGPEHGIVVSQHVVVVAAFAAARAAAARFVGATSVVAQHAVVVAAFAVVAAGAAHFVDAAAVVAAAFVPVVPTVGADVTSLAGPVVVGPAAVTCASAPIVVQVDVIAFDRAAACGGAVVRSTAAPAVVARPQVGDRVAPLAVVAVAFGAPANAARAVAVAPAAVVEASAGRLPLFHSVRAPAFVTASARAVVLGAVGGGNNFASPVTCEITLVPWG</sequence>
<proteinExistence type="predicted"/>
<protein>
    <submittedName>
        <fullName evidence="2">Uncharacterized protein</fullName>
    </submittedName>
</protein>
<accession>A0A388KJC9</accession>
<keyword evidence="3" id="KW-1185">Reference proteome</keyword>
<reference evidence="2 3" key="1">
    <citation type="journal article" date="2018" name="Cell">
        <title>The Chara Genome: Secondary Complexity and Implications for Plant Terrestrialization.</title>
        <authorList>
            <person name="Nishiyama T."/>
            <person name="Sakayama H."/>
            <person name="Vries J.D."/>
            <person name="Buschmann H."/>
            <person name="Saint-Marcoux D."/>
            <person name="Ullrich K.K."/>
            <person name="Haas F.B."/>
            <person name="Vanderstraeten L."/>
            <person name="Becker D."/>
            <person name="Lang D."/>
            <person name="Vosolsobe S."/>
            <person name="Rombauts S."/>
            <person name="Wilhelmsson P.K.I."/>
            <person name="Janitza P."/>
            <person name="Kern R."/>
            <person name="Heyl A."/>
            <person name="Rumpler F."/>
            <person name="Villalobos L.I.A.C."/>
            <person name="Clay J.M."/>
            <person name="Skokan R."/>
            <person name="Toyoda A."/>
            <person name="Suzuki Y."/>
            <person name="Kagoshima H."/>
            <person name="Schijlen E."/>
            <person name="Tajeshwar N."/>
            <person name="Catarino B."/>
            <person name="Hetherington A.J."/>
            <person name="Saltykova A."/>
            <person name="Bonnot C."/>
            <person name="Breuninger H."/>
            <person name="Symeonidi A."/>
            <person name="Radhakrishnan G.V."/>
            <person name="Van Nieuwerburgh F."/>
            <person name="Deforce D."/>
            <person name="Chang C."/>
            <person name="Karol K.G."/>
            <person name="Hedrich R."/>
            <person name="Ulvskov P."/>
            <person name="Glockner G."/>
            <person name="Delwiche C.F."/>
            <person name="Petrasek J."/>
            <person name="Van de Peer Y."/>
            <person name="Friml J."/>
            <person name="Beilby M."/>
            <person name="Dolan L."/>
            <person name="Kohara Y."/>
            <person name="Sugano S."/>
            <person name="Fujiyama A."/>
            <person name="Delaux P.-M."/>
            <person name="Quint M."/>
            <person name="TheiBen G."/>
            <person name="Hagemann M."/>
            <person name="Harholt J."/>
            <person name="Dunand C."/>
            <person name="Zachgo S."/>
            <person name="Langdale J."/>
            <person name="Maumus F."/>
            <person name="Straeten D.V.D."/>
            <person name="Gould S.B."/>
            <person name="Rensing S.A."/>
        </authorList>
    </citation>
    <scope>NUCLEOTIDE SEQUENCE [LARGE SCALE GENOMIC DNA]</scope>
    <source>
        <strain evidence="2 3">S276</strain>
    </source>
</reference>
<dbReference type="EMBL" id="BFEA01000125">
    <property type="protein sequence ID" value="GBG70108.1"/>
    <property type="molecule type" value="Genomic_DNA"/>
</dbReference>
<evidence type="ECO:0000313" key="3">
    <source>
        <dbReference type="Proteomes" id="UP000265515"/>
    </source>
</evidence>
<comment type="caution">
    <text evidence="2">The sequence shown here is derived from an EMBL/GenBank/DDBJ whole genome shotgun (WGS) entry which is preliminary data.</text>
</comment>
<evidence type="ECO:0000313" key="2">
    <source>
        <dbReference type="EMBL" id="GBG70108.1"/>
    </source>
</evidence>
<dbReference type="Proteomes" id="UP000265515">
    <property type="component" value="Unassembled WGS sequence"/>
</dbReference>
<name>A0A388KJC9_CHABU</name>
<dbReference type="Gramene" id="GBG70108">
    <property type="protein sequence ID" value="GBG70108"/>
    <property type="gene ID" value="CBR_g5739"/>
</dbReference>
<feature type="compositionally biased region" description="Low complexity" evidence="1">
    <location>
        <begin position="15"/>
        <end position="32"/>
    </location>
</feature>
<gene>
    <name evidence="2" type="ORF">CBR_g5739</name>
</gene>
<evidence type="ECO:0000256" key="1">
    <source>
        <dbReference type="SAM" id="MobiDB-lite"/>
    </source>
</evidence>
<organism evidence="2 3">
    <name type="scientific">Chara braunii</name>
    <name type="common">Braun's stonewort</name>
    <dbReference type="NCBI Taxonomy" id="69332"/>
    <lineage>
        <taxon>Eukaryota</taxon>
        <taxon>Viridiplantae</taxon>
        <taxon>Streptophyta</taxon>
        <taxon>Charophyceae</taxon>
        <taxon>Charales</taxon>
        <taxon>Characeae</taxon>
        <taxon>Chara</taxon>
    </lineage>
</organism>
<feature type="region of interest" description="Disordered" evidence="1">
    <location>
        <begin position="1"/>
        <end position="32"/>
    </location>
</feature>